<dbReference type="Gene3D" id="2.130.10.10">
    <property type="entry name" value="YVTN repeat-like/Quinoprotein amine dehydrogenase"/>
    <property type="match status" value="1"/>
</dbReference>
<keyword evidence="3" id="KW-0853">WD repeat</keyword>
<keyword evidence="6" id="KW-0206">Cytoskeleton</keyword>
<dbReference type="PANTHER" id="PTHR14885">
    <property type="entry name" value="CILIA- AND FLAGELLA-ASSOCIATED PROTEIN 43-RELATED"/>
    <property type="match status" value="1"/>
</dbReference>
<keyword evidence="10" id="KW-1185">Reference proteome</keyword>
<dbReference type="GO" id="GO:0003341">
    <property type="term" value="P:cilium movement"/>
    <property type="evidence" value="ECO:0007669"/>
    <property type="project" value="UniProtKB-ARBA"/>
</dbReference>
<evidence type="ECO:0000256" key="3">
    <source>
        <dbReference type="ARBA" id="ARBA00022574"/>
    </source>
</evidence>
<evidence type="ECO:0000313" key="9">
    <source>
        <dbReference type="EMBL" id="CAL1567218.1"/>
    </source>
</evidence>
<evidence type="ECO:0000256" key="7">
    <source>
        <dbReference type="ARBA" id="ARBA00023273"/>
    </source>
</evidence>
<evidence type="ECO:0000256" key="2">
    <source>
        <dbReference type="ARBA" id="ARBA00022490"/>
    </source>
</evidence>
<protein>
    <recommendedName>
        <fullName evidence="8">EML-like first beta-propeller domain-containing protein</fullName>
    </recommendedName>
</protein>
<dbReference type="SMART" id="SM00320">
    <property type="entry name" value="WD40"/>
    <property type="match status" value="2"/>
</dbReference>
<dbReference type="InterPro" id="IPR015943">
    <property type="entry name" value="WD40/YVTN_repeat-like_dom_sf"/>
</dbReference>
<evidence type="ECO:0000259" key="8">
    <source>
        <dbReference type="Pfam" id="PF23409"/>
    </source>
</evidence>
<dbReference type="InterPro" id="IPR055439">
    <property type="entry name" value="Beta-prop_EML_1st"/>
</dbReference>
<evidence type="ECO:0000256" key="6">
    <source>
        <dbReference type="ARBA" id="ARBA00023212"/>
    </source>
</evidence>
<keyword evidence="2" id="KW-0963">Cytoplasm</keyword>
<feature type="domain" description="EML-like first beta-propeller" evidence="8">
    <location>
        <begin position="23"/>
        <end position="187"/>
    </location>
</feature>
<dbReference type="AlphaFoldDB" id="A0AAV2IT23"/>
<gene>
    <name evidence="9" type="ORF">KC01_LOCUS47</name>
</gene>
<dbReference type="Proteomes" id="UP001497482">
    <property type="component" value="Chromosome 1"/>
</dbReference>
<dbReference type="EMBL" id="OZ035823">
    <property type="protein sequence ID" value="CAL1567218.1"/>
    <property type="molecule type" value="Genomic_DNA"/>
</dbReference>
<keyword evidence="5" id="KW-0175">Coiled coil</keyword>
<evidence type="ECO:0000256" key="1">
    <source>
        <dbReference type="ARBA" id="ARBA00004430"/>
    </source>
</evidence>
<dbReference type="InterPro" id="IPR036322">
    <property type="entry name" value="WD40_repeat_dom_sf"/>
</dbReference>
<organism evidence="9 10">
    <name type="scientific">Knipowitschia caucasica</name>
    <name type="common">Caucasian dwarf goby</name>
    <name type="synonym">Pomatoschistus caucasicus</name>
    <dbReference type="NCBI Taxonomy" id="637954"/>
    <lineage>
        <taxon>Eukaryota</taxon>
        <taxon>Metazoa</taxon>
        <taxon>Chordata</taxon>
        <taxon>Craniata</taxon>
        <taxon>Vertebrata</taxon>
        <taxon>Euteleostomi</taxon>
        <taxon>Actinopterygii</taxon>
        <taxon>Neopterygii</taxon>
        <taxon>Teleostei</taxon>
        <taxon>Neoteleostei</taxon>
        <taxon>Acanthomorphata</taxon>
        <taxon>Gobiaria</taxon>
        <taxon>Gobiiformes</taxon>
        <taxon>Gobioidei</taxon>
        <taxon>Gobiidae</taxon>
        <taxon>Gobiinae</taxon>
        <taxon>Knipowitschia</taxon>
    </lineage>
</organism>
<comment type="subcellular location">
    <subcellularLocation>
        <location evidence="1">Cytoplasm</location>
        <location evidence="1">Cytoskeleton</location>
        <location evidence="1">Cilium axoneme</location>
    </subcellularLocation>
</comment>
<keyword evidence="4" id="KW-0677">Repeat</keyword>
<dbReference type="GO" id="GO:0005930">
    <property type="term" value="C:axoneme"/>
    <property type="evidence" value="ECO:0007669"/>
    <property type="project" value="UniProtKB-SubCell"/>
</dbReference>
<evidence type="ECO:0000313" key="10">
    <source>
        <dbReference type="Proteomes" id="UP001497482"/>
    </source>
</evidence>
<dbReference type="InterPro" id="IPR001680">
    <property type="entry name" value="WD40_rpt"/>
</dbReference>
<proteinExistence type="predicted"/>
<dbReference type="PANTHER" id="PTHR14885:SF3">
    <property type="entry name" value="CILIA- AND FLAGELLA-ASSOCIATED PROTEIN 44"/>
    <property type="match status" value="1"/>
</dbReference>
<sequence>MSVVTTHVNRDECRDYSRGAEWAFCSLDFSADGELLASVGSSPDYSLTVWDWRQEEILQSCKAVSQDVYRVSFSPHTTELLISCGSSHIKFWKNAPTFTGLKLQGLMGNFGKVNISDIDSYVVLPDGKVVSGTEWGNLLLWDGNLIMFEICRKEGRSCHTGTALPFALDEGTLLTMGADGAVRSYFAHGHKVEFQEKWHAEVVVSKNVDSEHAMEIVETKEQGGFPKSLVLLTVGHYELWDFTRR</sequence>
<dbReference type="SUPFAM" id="SSF50978">
    <property type="entry name" value="WD40 repeat-like"/>
    <property type="match status" value="1"/>
</dbReference>
<evidence type="ECO:0000256" key="5">
    <source>
        <dbReference type="ARBA" id="ARBA00023054"/>
    </source>
</evidence>
<keyword evidence="7" id="KW-0966">Cell projection</keyword>
<reference evidence="9 10" key="1">
    <citation type="submission" date="2024-04" db="EMBL/GenBank/DDBJ databases">
        <authorList>
            <person name="Waldvogel A.-M."/>
            <person name="Schoenle A."/>
        </authorList>
    </citation>
    <scope>NUCLEOTIDE SEQUENCE [LARGE SCALE GENOMIC DNA]</scope>
</reference>
<name>A0AAV2IT23_KNICA</name>
<evidence type="ECO:0000256" key="4">
    <source>
        <dbReference type="ARBA" id="ARBA00022737"/>
    </source>
</evidence>
<accession>A0AAV2IT23</accession>
<dbReference type="Pfam" id="PF23409">
    <property type="entry name" value="Beta-prop_EML"/>
    <property type="match status" value="1"/>
</dbReference>